<dbReference type="PANTHER" id="PTHR11113">
    <property type="entry name" value="N-ACETYLGLUCOSAMINE-6-PHOSPHATE DEACETYLASE"/>
    <property type="match status" value="1"/>
</dbReference>
<evidence type="ECO:0000256" key="1">
    <source>
        <dbReference type="ARBA" id="ARBA00010716"/>
    </source>
</evidence>
<keyword evidence="11" id="KW-1185">Reference proteome</keyword>
<comment type="cofactor">
    <cofactor evidence="8">
        <name>a divalent metal cation</name>
        <dbReference type="ChEBI" id="CHEBI:60240"/>
    </cofactor>
    <text evidence="8">Binds 1 divalent metal cation per subunit.</text>
</comment>
<organism evidence="10 11">
    <name type="scientific">Salinarimonas ramus</name>
    <dbReference type="NCBI Taxonomy" id="690164"/>
    <lineage>
        <taxon>Bacteria</taxon>
        <taxon>Pseudomonadati</taxon>
        <taxon>Pseudomonadota</taxon>
        <taxon>Alphaproteobacteria</taxon>
        <taxon>Hyphomicrobiales</taxon>
        <taxon>Salinarimonadaceae</taxon>
        <taxon>Salinarimonas</taxon>
    </lineage>
</organism>
<feature type="binding site" evidence="7">
    <location>
        <position position="259"/>
    </location>
    <ligand>
        <name>substrate</name>
    </ligand>
</feature>
<name>A0A917Q3V2_9HYPH</name>
<feature type="binding site" evidence="7">
    <location>
        <begin position="227"/>
        <end position="228"/>
    </location>
    <ligand>
        <name>substrate</name>
    </ligand>
</feature>
<dbReference type="PANTHER" id="PTHR11113:SF14">
    <property type="entry name" value="N-ACETYLGLUCOSAMINE-6-PHOSPHATE DEACETYLASE"/>
    <property type="match status" value="1"/>
</dbReference>
<feature type="binding site" evidence="8">
    <location>
        <position position="138"/>
    </location>
    <ligand>
        <name>Zn(2+)</name>
        <dbReference type="ChEBI" id="CHEBI:29105"/>
    </ligand>
</feature>
<evidence type="ECO:0000256" key="2">
    <source>
        <dbReference type="ARBA" id="ARBA00022723"/>
    </source>
</evidence>
<feature type="active site" description="Proton donor/acceptor" evidence="6">
    <location>
        <position position="282"/>
    </location>
</feature>
<dbReference type="NCBIfam" id="TIGR00221">
    <property type="entry name" value="nagA"/>
    <property type="match status" value="1"/>
</dbReference>
<dbReference type="SUPFAM" id="SSF51338">
    <property type="entry name" value="Composite domain of metallo-dependent hydrolases"/>
    <property type="match status" value="1"/>
</dbReference>
<reference evidence="10 11" key="1">
    <citation type="journal article" date="2014" name="Int. J. Syst. Evol. Microbiol.">
        <title>Complete genome sequence of Corynebacterium casei LMG S-19264T (=DSM 44701T), isolated from a smear-ripened cheese.</title>
        <authorList>
            <consortium name="US DOE Joint Genome Institute (JGI-PGF)"/>
            <person name="Walter F."/>
            <person name="Albersmeier A."/>
            <person name="Kalinowski J."/>
            <person name="Ruckert C."/>
        </authorList>
    </citation>
    <scope>NUCLEOTIDE SEQUENCE [LARGE SCALE GENOMIC DNA]</scope>
    <source>
        <strain evidence="10 11">CGMCC 1.9161</strain>
    </source>
</reference>
<evidence type="ECO:0000256" key="6">
    <source>
        <dbReference type="PIRSR" id="PIRSR038994-1"/>
    </source>
</evidence>
<proteinExistence type="inferred from homology"/>
<gene>
    <name evidence="10" type="ORF">GCM10011322_00420</name>
</gene>
<feature type="domain" description="Amidohydrolase-related" evidence="9">
    <location>
        <begin position="63"/>
        <end position="381"/>
    </location>
</feature>
<feature type="binding site" evidence="8">
    <location>
        <position position="224"/>
    </location>
    <ligand>
        <name>Zn(2+)</name>
        <dbReference type="ChEBI" id="CHEBI:29105"/>
    </ligand>
</feature>
<evidence type="ECO:0000256" key="7">
    <source>
        <dbReference type="PIRSR" id="PIRSR038994-2"/>
    </source>
</evidence>
<keyword evidence="2 8" id="KW-0479">Metal-binding</keyword>
<feature type="binding site" evidence="8">
    <location>
        <position position="203"/>
    </location>
    <ligand>
        <name>Zn(2+)</name>
        <dbReference type="ChEBI" id="CHEBI:29105"/>
    </ligand>
</feature>
<dbReference type="Pfam" id="PF01979">
    <property type="entry name" value="Amidohydro_1"/>
    <property type="match status" value="1"/>
</dbReference>
<evidence type="ECO:0000259" key="9">
    <source>
        <dbReference type="Pfam" id="PF01979"/>
    </source>
</evidence>
<evidence type="ECO:0000313" key="10">
    <source>
        <dbReference type="EMBL" id="GGK17635.1"/>
    </source>
</evidence>
<keyword evidence="4 5" id="KW-0119">Carbohydrate metabolism</keyword>
<dbReference type="GO" id="GO:0046872">
    <property type="term" value="F:metal ion binding"/>
    <property type="evidence" value="ECO:0007669"/>
    <property type="project" value="UniProtKB-KW"/>
</dbReference>
<dbReference type="InterPro" id="IPR011059">
    <property type="entry name" value="Metal-dep_hydrolase_composite"/>
</dbReference>
<dbReference type="PIRSF" id="PIRSF038994">
    <property type="entry name" value="NagA"/>
    <property type="match status" value="1"/>
</dbReference>
<comment type="caution">
    <text evidence="10">The sequence shown here is derived from an EMBL/GenBank/DDBJ whole genome shotgun (WGS) entry which is preliminary data.</text>
</comment>
<feature type="binding site" evidence="7">
    <location>
        <position position="235"/>
    </location>
    <ligand>
        <name>substrate</name>
    </ligand>
</feature>
<dbReference type="RefSeq" id="WP_188908237.1">
    <property type="nucleotide sequence ID" value="NZ_BMMF01000001.1"/>
</dbReference>
<dbReference type="InterPro" id="IPR032466">
    <property type="entry name" value="Metal_Hydrolase"/>
</dbReference>
<dbReference type="EMBL" id="BMMF01000001">
    <property type="protein sequence ID" value="GGK17635.1"/>
    <property type="molecule type" value="Genomic_DNA"/>
</dbReference>
<accession>A0A917Q3V2</accession>
<dbReference type="InterPro" id="IPR006680">
    <property type="entry name" value="Amidohydro-rel"/>
</dbReference>
<dbReference type="Gene3D" id="3.20.20.140">
    <property type="entry name" value="Metal-dependent hydrolases"/>
    <property type="match status" value="1"/>
</dbReference>
<feature type="binding site" evidence="7">
    <location>
        <begin position="315"/>
        <end position="317"/>
    </location>
    <ligand>
        <name>substrate</name>
    </ligand>
</feature>
<evidence type="ECO:0000256" key="8">
    <source>
        <dbReference type="PIRSR" id="PIRSR038994-3"/>
    </source>
</evidence>
<dbReference type="GO" id="GO:0008448">
    <property type="term" value="F:N-acetylglucosamine-6-phosphate deacetylase activity"/>
    <property type="evidence" value="ECO:0007669"/>
    <property type="project" value="InterPro"/>
</dbReference>
<dbReference type="Gene3D" id="2.30.40.10">
    <property type="entry name" value="Urease, subunit C, domain 1"/>
    <property type="match status" value="1"/>
</dbReference>
<dbReference type="AlphaFoldDB" id="A0A917Q3V2"/>
<dbReference type="GO" id="GO:0006046">
    <property type="term" value="P:N-acetylglucosamine catabolic process"/>
    <property type="evidence" value="ECO:0007669"/>
    <property type="project" value="TreeGrafter"/>
</dbReference>
<dbReference type="SUPFAM" id="SSF51556">
    <property type="entry name" value="Metallo-dependent hydrolases"/>
    <property type="match status" value="1"/>
</dbReference>
<keyword evidence="3 5" id="KW-0378">Hydrolase</keyword>
<evidence type="ECO:0000256" key="5">
    <source>
        <dbReference type="PIRNR" id="PIRNR038994"/>
    </source>
</evidence>
<dbReference type="InterPro" id="IPR003764">
    <property type="entry name" value="GlcNAc_6-P_deAcase"/>
</dbReference>
<dbReference type="Proteomes" id="UP000600449">
    <property type="component" value="Unassembled WGS sequence"/>
</dbReference>
<evidence type="ECO:0000313" key="11">
    <source>
        <dbReference type="Proteomes" id="UP000600449"/>
    </source>
</evidence>
<comment type="similarity">
    <text evidence="1 5">Belongs to the metallo-dependent hydrolases superfamily. NagA family.</text>
</comment>
<sequence>MSAPETARSGPDRWAVRASRLFDGDAFHEAAAVVIEAGRVLAVVPEADVAAMPGTHLPEDALLAPGFVDLQVNGGGGVLLNDAPTPEGAVAIVTAHRAHGSTGLMLTLISDGPSVLDALVEAAADIAAVRGVAGFHVEGPFLAPERRGVHRLDVLRIPDEADFRRLARLAAVAPTILTLAPERVPAGTIRRFAESGVRVFIGHSQADAACVARAVEEGAIGATHLFNAMSQIGPREPGIVGAVLDDARLCAGIIADGLHVHEANLRLAYRVLGPRRLALVTDAMPSVGSEEGGFVLQGRAIALEGGRLTARDGTLAGAHLGMDEVVRNAVNMMGASLGDALAMASAVPARIVGLAGRGRLVKGARADLVALDADLRTIATWIDGEPAQPPRKIE</sequence>
<evidence type="ECO:0000256" key="3">
    <source>
        <dbReference type="ARBA" id="ARBA00022801"/>
    </source>
</evidence>
<evidence type="ECO:0000256" key="4">
    <source>
        <dbReference type="ARBA" id="ARBA00023277"/>
    </source>
</evidence>
<protein>
    <submittedName>
        <fullName evidence="10">N-acetylglucosamine-6-phosphate deacetylase</fullName>
    </submittedName>
</protein>
<feature type="binding site" evidence="7">
    <location>
        <position position="149"/>
    </location>
    <ligand>
        <name>substrate</name>
    </ligand>
</feature>